<name>A0AB34KA92_PRYPA</name>
<evidence type="ECO:0000313" key="1">
    <source>
        <dbReference type="EMBL" id="KAL1529419.1"/>
    </source>
</evidence>
<evidence type="ECO:0008006" key="3">
    <source>
        <dbReference type="Google" id="ProtNLM"/>
    </source>
</evidence>
<dbReference type="Proteomes" id="UP001515480">
    <property type="component" value="Unassembled WGS sequence"/>
</dbReference>
<organism evidence="1 2">
    <name type="scientific">Prymnesium parvum</name>
    <name type="common">Toxic golden alga</name>
    <dbReference type="NCBI Taxonomy" id="97485"/>
    <lineage>
        <taxon>Eukaryota</taxon>
        <taxon>Haptista</taxon>
        <taxon>Haptophyta</taxon>
        <taxon>Prymnesiophyceae</taxon>
        <taxon>Prymnesiales</taxon>
        <taxon>Prymnesiaceae</taxon>
        <taxon>Prymnesium</taxon>
    </lineage>
</organism>
<dbReference type="PANTHER" id="PTHR32419:SF6">
    <property type="entry name" value="GLUTATHIONE S-TRANSFERASE OMEGA-LIKE 1-RELATED"/>
    <property type="match status" value="1"/>
</dbReference>
<dbReference type="GO" id="GO:0004364">
    <property type="term" value="F:glutathione transferase activity"/>
    <property type="evidence" value="ECO:0007669"/>
    <property type="project" value="InterPro"/>
</dbReference>
<comment type="caution">
    <text evidence="1">The sequence shown here is derived from an EMBL/GenBank/DDBJ whole genome shotgun (WGS) entry which is preliminary data.</text>
</comment>
<dbReference type="AlphaFoldDB" id="A0AB34KA92"/>
<accession>A0AB34KA92</accession>
<dbReference type="PANTHER" id="PTHR32419">
    <property type="entry name" value="GLUTATHIONYL-HYDROQUINONE REDUCTASE"/>
    <property type="match status" value="1"/>
</dbReference>
<gene>
    <name evidence="1" type="ORF">AB1Y20_000368</name>
</gene>
<reference evidence="1 2" key="1">
    <citation type="journal article" date="2024" name="Science">
        <title>Giant polyketide synthase enzymes in the biosynthesis of giant marine polyether toxins.</title>
        <authorList>
            <person name="Fallon T.R."/>
            <person name="Shende V.V."/>
            <person name="Wierzbicki I.H."/>
            <person name="Pendleton A.L."/>
            <person name="Watervoot N.F."/>
            <person name="Auber R.P."/>
            <person name="Gonzalez D.J."/>
            <person name="Wisecaver J.H."/>
            <person name="Moore B.S."/>
        </authorList>
    </citation>
    <scope>NUCLEOTIDE SEQUENCE [LARGE SCALE GENOMIC DNA]</scope>
    <source>
        <strain evidence="1 2">12B1</strain>
    </source>
</reference>
<sequence length="294" mass="33682">MSAYPFRYRPDDELSFPIPGGFQRGKNRMQEWVLPGSPHPPAAGRYHLFINYSCGWSHQALLVRSLKGLIDAITVSHTYQRPVRPNGWPIIQPDPSGCGFTTTLEVYNSNNPEYGNTQLTVPILFDKQLKRVVSNDPAHILFMLNEAFNEWATKPSLDLYPESKRAQIEQINTILWPGLNDDVRAFPHLIRFDLIYRQLMLRNDATPLLSVSQSTQAYLAKLFRMPEVQRTCDLHLAVVGYYAQLGEMRGLPKTIAEDDAIYSELKYSWMPTQEELEQKRSLEGLPEKAHSHLP</sequence>
<dbReference type="Gene3D" id="3.40.30.10">
    <property type="entry name" value="Glutaredoxin"/>
    <property type="match status" value="1"/>
</dbReference>
<dbReference type="GO" id="GO:0005737">
    <property type="term" value="C:cytoplasm"/>
    <property type="evidence" value="ECO:0007669"/>
    <property type="project" value="TreeGrafter"/>
</dbReference>
<protein>
    <recommendedName>
        <fullName evidence="3">GST N-terminal domain-containing protein</fullName>
    </recommendedName>
</protein>
<dbReference type="InterPro" id="IPR016639">
    <property type="entry name" value="GST_Omega/GSH"/>
</dbReference>
<dbReference type="EMBL" id="JBGBPQ010000001">
    <property type="protein sequence ID" value="KAL1529419.1"/>
    <property type="molecule type" value="Genomic_DNA"/>
</dbReference>
<evidence type="ECO:0000313" key="2">
    <source>
        <dbReference type="Proteomes" id="UP001515480"/>
    </source>
</evidence>
<proteinExistence type="predicted"/>
<dbReference type="Gene3D" id="1.20.1050.10">
    <property type="match status" value="1"/>
</dbReference>
<keyword evidence="2" id="KW-1185">Reference proteome</keyword>